<accession>A0A072V8M6</accession>
<organism evidence="1 3">
    <name type="scientific">Medicago truncatula</name>
    <name type="common">Barrel medic</name>
    <name type="synonym">Medicago tribuloides</name>
    <dbReference type="NCBI Taxonomy" id="3880"/>
    <lineage>
        <taxon>Eukaryota</taxon>
        <taxon>Viridiplantae</taxon>
        <taxon>Streptophyta</taxon>
        <taxon>Embryophyta</taxon>
        <taxon>Tracheophyta</taxon>
        <taxon>Spermatophyta</taxon>
        <taxon>Magnoliopsida</taxon>
        <taxon>eudicotyledons</taxon>
        <taxon>Gunneridae</taxon>
        <taxon>Pentapetalae</taxon>
        <taxon>rosids</taxon>
        <taxon>fabids</taxon>
        <taxon>Fabales</taxon>
        <taxon>Fabaceae</taxon>
        <taxon>Papilionoideae</taxon>
        <taxon>50 kb inversion clade</taxon>
        <taxon>NPAAA clade</taxon>
        <taxon>Hologalegina</taxon>
        <taxon>IRL clade</taxon>
        <taxon>Trifolieae</taxon>
        <taxon>Medicago</taxon>
    </lineage>
</organism>
<evidence type="ECO:0000313" key="1">
    <source>
        <dbReference type="EMBL" id="KEH38187.1"/>
    </source>
</evidence>
<dbReference type="Proteomes" id="UP000002051">
    <property type="component" value="Chromosome 2"/>
</dbReference>
<dbReference type="HOGENOM" id="CLU_2982039_0_0_1"/>
<dbReference type="EMBL" id="CM001218">
    <property type="protein sequence ID" value="KEH38187.1"/>
    <property type="molecule type" value="Genomic_DNA"/>
</dbReference>
<name>A0A072V8M6_MEDTR</name>
<dbReference type="EnsemblPlants" id="KEH38187">
    <property type="protein sequence ID" value="KEH38187"/>
    <property type="gene ID" value="MTR_2g061900"/>
</dbReference>
<evidence type="ECO:0000313" key="2">
    <source>
        <dbReference type="EnsemblPlants" id="KEH38187"/>
    </source>
</evidence>
<reference evidence="1 3" key="2">
    <citation type="journal article" date="2014" name="BMC Genomics">
        <title>An improved genome release (version Mt4.0) for the model legume Medicago truncatula.</title>
        <authorList>
            <person name="Tang H."/>
            <person name="Krishnakumar V."/>
            <person name="Bidwell S."/>
            <person name="Rosen B."/>
            <person name="Chan A."/>
            <person name="Zhou S."/>
            <person name="Gentzbittel L."/>
            <person name="Childs K.L."/>
            <person name="Yandell M."/>
            <person name="Gundlach H."/>
            <person name="Mayer K.F."/>
            <person name="Schwartz D.C."/>
            <person name="Town C.D."/>
        </authorList>
    </citation>
    <scope>GENOME REANNOTATION</scope>
    <source>
        <strain evidence="1">A17</strain>
        <strain evidence="2 3">cv. Jemalong A17</strain>
    </source>
</reference>
<proteinExistence type="predicted"/>
<sequence>MNNNLIKGLVVVDPYNVPDQQEGDQNLPHFNSFGSKREILDFEGRNLVRSSFYGSLDP</sequence>
<keyword evidence="3" id="KW-1185">Reference proteome</keyword>
<reference evidence="1 3" key="1">
    <citation type="journal article" date="2011" name="Nature">
        <title>The Medicago genome provides insight into the evolution of rhizobial symbioses.</title>
        <authorList>
            <person name="Young N.D."/>
            <person name="Debelle F."/>
            <person name="Oldroyd G.E."/>
            <person name="Geurts R."/>
            <person name="Cannon S.B."/>
            <person name="Udvardi M.K."/>
            <person name="Benedito V.A."/>
            <person name="Mayer K.F."/>
            <person name="Gouzy J."/>
            <person name="Schoof H."/>
            <person name="Van de Peer Y."/>
            <person name="Proost S."/>
            <person name="Cook D.R."/>
            <person name="Meyers B.C."/>
            <person name="Spannagl M."/>
            <person name="Cheung F."/>
            <person name="De Mita S."/>
            <person name="Krishnakumar V."/>
            <person name="Gundlach H."/>
            <person name="Zhou S."/>
            <person name="Mudge J."/>
            <person name="Bharti A.K."/>
            <person name="Murray J.D."/>
            <person name="Naoumkina M.A."/>
            <person name="Rosen B."/>
            <person name="Silverstein K.A."/>
            <person name="Tang H."/>
            <person name="Rombauts S."/>
            <person name="Zhao P.X."/>
            <person name="Zhou P."/>
            <person name="Barbe V."/>
            <person name="Bardou P."/>
            <person name="Bechner M."/>
            <person name="Bellec A."/>
            <person name="Berger A."/>
            <person name="Berges H."/>
            <person name="Bidwell S."/>
            <person name="Bisseling T."/>
            <person name="Choisne N."/>
            <person name="Couloux A."/>
            <person name="Denny R."/>
            <person name="Deshpande S."/>
            <person name="Dai X."/>
            <person name="Doyle J.J."/>
            <person name="Dudez A.M."/>
            <person name="Farmer A.D."/>
            <person name="Fouteau S."/>
            <person name="Franken C."/>
            <person name="Gibelin C."/>
            <person name="Gish J."/>
            <person name="Goldstein S."/>
            <person name="Gonzalez A.J."/>
            <person name="Green P.J."/>
            <person name="Hallab A."/>
            <person name="Hartog M."/>
            <person name="Hua A."/>
            <person name="Humphray S.J."/>
            <person name="Jeong D.H."/>
            <person name="Jing Y."/>
            <person name="Jocker A."/>
            <person name="Kenton S.M."/>
            <person name="Kim D.J."/>
            <person name="Klee K."/>
            <person name="Lai H."/>
            <person name="Lang C."/>
            <person name="Lin S."/>
            <person name="Macmil S.L."/>
            <person name="Magdelenat G."/>
            <person name="Matthews L."/>
            <person name="McCorrison J."/>
            <person name="Monaghan E.L."/>
            <person name="Mun J.H."/>
            <person name="Najar F.Z."/>
            <person name="Nicholson C."/>
            <person name="Noirot C."/>
            <person name="O'Bleness M."/>
            <person name="Paule C.R."/>
            <person name="Poulain J."/>
            <person name="Prion F."/>
            <person name="Qin B."/>
            <person name="Qu C."/>
            <person name="Retzel E.F."/>
            <person name="Riddle C."/>
            <person name="Sallet E."/>
            <person name="Samain S."/>
            <person name="Samson N."/>
            <person name="Sanders I."/>
            <person name="Saurat O."/>
            <person name="Scarpelli C."/>
            <person name="Schiex T."/>
            <person name="Segurens B."/>
            <person name="Severin A.J."/>
            <person name="Sherrier D.J."/>
            <person name="Shi R."/>
            <person name="Sims S."/>
            <person name="Singer S.R."/>
            <person name="Sinharoy S."/>
            <person name="Sterck L."/>
            <person name="Viollet A."/>
            <person name="Wang B.B."/>
            <person name="Wang K."/>
            <person name="Wang M."/>
            <person name="Wang X."/>
            <person name="Warfsmann J."/>
            <person name="Weissenbach J."/>
            <person name="White D.D."/>
            <person name="White J.D."/>
            <person name="Wiley G.B."/>
            <person name="Wincker P."/>
            <person name="Xing Y."/>
            <person name="Yang L."/>
            <person name="Yao Z."/>
            <person name="Ying F."/>
            <person name="Zhai J."/>
            <person name="Zhou L."/>
            <person name="Zuber A."/>
            <person name="Denarie J."/>
            <person name="Dixon R.A."/>
            <person name="May G.D."/>
            <person name="Schwartz D.C."/>
            <person name="Rogers J."/>
            <person name="Quetier F."/>
            <person name="Town C.D."/>
            <person name="Roe B.A."/>
        </authorList>
    </citation>
    <scope>NUCLEOTIDE SEQUENCE [LARGE SCALE GENOMIC DNA]</scope>
    <source>
        <strain evidence="1">A17</strain>
        <strain evidence="2 3">cv. Jemalong A17</strain>
    </source>
</reference>
<dbReference type="AlphaFoldDB" id="A0A072V8M6"/>
<evidence type="ECO:0000313" key="3">
    <source>
        <dbReference type="Proteomes" id="UP000002051"/>
    </source>
</evidence>
<protein>
    <submittedName>
        <fullName evidence="1 2">Uncharacterized protein</fullName>
    </submittedName>
</protein>
<gene>
    <name evidence="1" type="ordered locus">MTR_2g061900</name>
</gene>
<reference evidence="2" key="3">
    <citation type="submission" date="2015-04" db="UniProtKB">
        <authorList>
            <consortium name="EnsemblPlants"/>
        </authorList>
    </citation>
    <scope>IDENTIFICATION</scope>
    <source>
        <strain evidence="2">cv. Jemalong A17</strain>
    </source>
</reference>